<dbReference type="InterPro" id="IPR029787">
    <property type="entry name" value="Nucleotide_cyclase"/>
</dbReference>
<feature type="compositionally biased region" description="Gly residues" evidence="8">
    <location>
        <begin position="896"/>
        <end position="906"/>
    </location>
</feature>
<dbReference type="Proteomes" id="UP000613740">
    <property type="component" value="Unassembled WGS sequence"/>
</dbReference>
<dbReference type="EMBL" id="JAEHOD010000001">
    <property type="protein sequence ID" value="KAG2454676.1"/>
    <property type="molecule type" value="Genomic_DNA"/>
</dbReference>
<feature type="compositionally biased region" description="Low complexity" evidence="8">
    <location>
        <begin position="1570"/>
        <end position="1581"/>
    </location>
</feature>
<protein>
    <recommendedName>
        <fullName evidence="9">Guanylate cyclase domain-containing protein</fullName>
    </recommendedName>
</protein>
<feature type="compositionally biased region" description="Polar residues" evidence="8">
    <location>
        <begin position="1472"/>
        <end position="1492"/>
    </location>
</feature>
<accession>A0A835WVZ4</accession>
<dbReference type="GO" id="GO:0007168">
    <property type="term" value="P:receptor guanylyl cyclase signaling pathway"/>
    <property type="evidence" value="ECO:0007669"/>
    <property type="project" value="TreeGrafter"/>
</dbReference>
<dbReference type="SMART" id="SM00044">
    <property type="entry name" value="CYCc"/>
    <property type="match status" value="1"/>
</dbReference>
<evidence type="ECO:0000256" key="4">
    <source>
        <dbReference type="ARBA" id="ARBA00022989"/>
    </source>
</evidence>
<dbReference type="SUPFAM" id="SSF55073">
    <property type="entry name" value="Nucleotide cyclase"/>
    <property type="match status" value="1"/>
</dbReference>
<feature type="region of interest" description="Disordered" evidence="8">
    <location>
        <begin position="1354"/>
        <end position="1394"/>
    </location>
</feature>
<dbReference type="PANTHER" id="PTHR11920:SF335">
    <property type="entry name" value="GUANYLATE CYCLASE"/>
    <property type="match status" value="1"/>
</dbReference>
<feature type="region of interest" description="Disordered" evidence="8">
    <location>
        <begin position="885"/>
        <end position="906"/>
    </location>
</feature>
<name>A0A835WVZ4_9CHLO</name>
<keyword evidence="11" id="KW-1185">Reference proteome</keyword>
<feature type="compositionally biased region" description="Gly residues" evidence="8">
    <location>
        <begin position="1363"/>
        <end position="1373"/>
    </location>
</feature>
<dbReference type="FunFam" id="3.30.70.1230:FF:000057">
    <property type="entry name" value="Guanylate cyclase"/>
    <property type="match status" value="1"/>
</dbReference>
<evidence type="ECO:0000313" key="11">
    <source>
        <dbReference type="Proteomes" id="UP000613740"/>
    </source>
</evidence>
<feature type="region of interest" description="Disordered" evidence="8">
    <location>
        <begin position="483"/>
        <end position="530"/>
    </location>
</feature>
<feature type="compositionally biased region" description="Gly residues" evidence="8">
    <location>
        <begin position="1420"/>
        <end position="1433"/>
    </location>
</feature>
<keyword evidence="3" id="KW-0547">Nucleotide-binding</keyword>
<evidence type="ECO:0000256" key="7">
    <source>
        <dbReference type="RuleBase" id="RU000405"/>
    </source>
</evidence>
<feature type="region of interest" description="Disordered" evidence="8">
    <location>
        <begin position="827"/>
        <end position="849"/>
    </location>
</feature>
<proteinExistence type="inferred from homology"/>
<evidence type="ECO:0000256" key="1">
    <source>
        <dbReference type="ARBA" id="ARBA00004370"/>
    </source>
</evidence>
<evidence type="ECO:0000313" key="10">
    <source>
        <dbReference type="EMBL" id="KAG2454676.1"/>
    </source>
</evidence>
<comment type="similarity">
    <text evidence="7">Belongs to the adenylyl cyclase class-4/guanylyl cyclase family.</text>
</comment>
<feature type="compositionally biased region" description="Gly residues" evidence="8">
    <location>
        <begin position="1440"/>
        <end position="1455"/>
    </location>
</feature>
<dbReference type="GO" id="GO:0005886">
    <property type="term" value="C:plasma membrane"/>
    <property type="evidence" value="ECO:0007669"/>
    <property type="project" value="TreeGrafter"/>
</dbReference>
<dbReference type="GO" id="GO:0004016">
    <property type="term" value="F:adenylate cyclase activity"/>
    <property type="evidence" value="ECO:0007669"/>
    <property type="project" value="TreeGrafter"/>
</dbReference>
<feature type="compositionally biased region" description="Pro residues" evidence="8">
    <location>
        <begin position="1544"/>
        <end position="1560"/>
    </location>
</feature>
<sequence>MLRLNEPTSARDAIPSLCGAGLIDYFSLEPAVWDEVQETAANGQASYSAAVRVPHPAFWRQRLSLVALDGSSRGGGGGDGGGAPAAAAPPHDQRPAMAGGGGGGGSQPPELGRPGGVASVRVSAGTNAASAVANTTAAACNSNCVLSNNDILDRSQLTAAVTVVAETSLEARVEEDGSDTAQTHASTTCDTEQLFESLSLTLNTVAGAATYDGGLLSGSACDAAAAAGDSYSYSYSCNSQQLAGVHGSGSGSQLLAAAGDAAVGASQRALEPAVAPGACGCRQQPRSATSRLAAAVEGYALVRPRGGAGGGGGASGAGGGELDLLPGMQQRGANGGQQVRLLPSSDSSLAARPPGLASAGASAGCGPASSPLPASLVPPGGGGVTPLGGAAAAARITGGGGASDASSLSGAILPRLQALSHPHDHFPLGAAGTASAPPGLDDDSNCHAAAAAAAAATATITTAAASAQQHGYVHVRGTSTSGGFQRVSYPSSSGQHGHHHGRVSNFSSTASHGHVSGGAQPPPRPRRTTTRDRLHNLLSSLENLSPADVLASGPGSGAAAAVAVSGPASGLASSGSSPSSASTAAALAAVGSGGTAQQQVQQQQVQQQAAAPAPLAVAMAMDVAAGMGQEADWSGRQQLSTPVLQYGSRGLASRPFQRSASSLLAGRAGGGASAACGAATADAAGPGGAARRNSGREAASSSTASSSASQPPSRRPGSDPSLSALDISAAASVLSSAAAPPHARGSPRVSAVARRASVLGVTSTFPPSTAPAADGLAGPAAGAAGAPTAATAAAGAPVAGLSPHDGSVLLSASRLSRDSLVLEGATTAAAAPAPAPAAPLQQRRHRSRHSSYSQVLVAAAEEENQAVPFVWHQVQITIKREPLAPPQVEDLAPAGGSDGGADGGRGGGGGGCHVTLLLSAVDVIEHVVRSAHYSRATASSSSSSNLALAVATGGGGSSSGTGPMSGCASRVASGALGSGVGGGTGASAGAGSGLVAFNSGLFMNNSRAGSFVGVAAAAPALSSAAGVGEPGVDGAAMPAGASTTTTTPGLPLPPLPSAAPAPLMAASVSLLLDHPSLVAASAAAVAAVNSRGRRQRTSVGQQAATSLAGTAASAAGGSGGGLPLATAHRNVTVLFADIVGFTSMCNELEPIAVMAFLNGLFTRFDCLCDIYGVYKVETIGDCFMAVGGLITVDGEGFKAVRGDGSEDDLHALKVLCFAKAMLREVALMTMPHNGQPLQLRVGLHSGPVTAGIVGAKMPRFCLFGDTVNTASRMESTCEPGAVHVSAATQALLPEEDWAPTGGVQVKGKGTMQTFLWRPPPLPDCAVAAAAAAVSAGGAGGSLLAPLLMAAAGRATKSSPHGAQQGGQGQGPQGSRGLSPWSSGPAVLPSSRSADPDAATLLDKLAALLAESASAPPLAGCGAGATRGSVGGSGSRQIDAVGGGGGGGGGGSGGGANAVVPAPADSVADSQGEEVSQQPQPAQQGSRLRSRSTPSADSHAPGPAAAHAPPSVGAAAASTCHHQAASSEGYRARERGQSGDEVAVPPLPLPPPPTPVPPPPSSLQDLYGSSAAAAVAARSEQS</sequence>
<evidence type="ECO:0000256" key="6">
    <source>
        <dbReference type="ARBA" id="ARBA00023239"/>
    </source>
</evidence>
<feature type="compositionally biased region" description="Low complexity" evidence="8">
    <location>
        <begin position="677"/>
        <end position="712"/>
    </location>
</feature>
<feature type="region of interest" description="Disordered" evidence="8">
    <location>
        <begin position="70"/>
        <end position="118"/>
    </location>
</feature>
<dbReference type="InterPro" id="IPR018297">
    <property type="entry name" value="A/G_cyclase_CS"/>
</dbReference>
<dbReference type="GO" id="GO:0004383">
    <property type="term" value="F:guanylate cyclase activity"/>
    <property type="evidence" value="ECO:0007669"/>
    <property type="project" value="TreeGrafter"/>
</dbReference>
<keyword evidence="5" id="KW-0472">Membrane</keyword>
<dbReference type="PROSITE" id="PS00452">
    <property type="entry name" value="GUANYLATE_CYCLASE_1"/>
    <property type="match status" value="1"/>
</dbReference>
<dbReference type="InterPro" id="IPR001054">
    <property type="entry name" value="A/G_cyclase"/>
</dbReference>
<feature type="region of interest" description="Disordered" evidence="8">
    <location>
        <begin position="677"/>
        <end position="723"/>
    </location>
</feature>
<dbReference type="OrthoDB" id="60033at2759"/>
<keyword evidence="6 7" id="KW-0456">Lyase</keyword>
<reference evidence="10" key="1">
    <citation type="journal article" date="2020" name="bioRxiv">
        <title>Comparative genomics of Chlamydomonas.</title>
        <authorList>
            <person name="Craig R.J."/>
            <person name="Hasan A.R."/>
            <person name="Ness R.W."/>
            <person name="Keightley P.D."/>
        </authorList>
    </citation>
    <scope>NUCLEOTIDE SEQUENCE</scope>
    <source>
        <strain evidence="10">CCAP 11/173</strain>
    </source>
</reference>
<evidence type="ECO:0000256" key="2">
    <source>
        <dbReference type="ARBA" id="ARBA00022692"/>
    </source>
</evidence>
<dbReference type="PROSITE" id="PS50125">
    <property type="entry name" value="GUANYLATE_CYCLASE_2"/>
    <property type="match status" value="1"/>
</dbReference>
<gene>
    <name evidence="10" type="ORF">HYH02_000515</name>
</gene>
<dbReference type="Gene3D" id="3.30.70.1230">
    <property type="entry name" value="Nucleotide cyclase"/>
    <property type="match status" value="1"/>
</dbReference>
<feature type="domain" description="Guanylate cyclase" evidence="9">
    <location>
        <begin position="1132"/>
        <end position="1274"/>
    </location>
</feature>
<feature type="compositionally biased region" description="Low complexity" evidence="8">
    <location>
        <begin position="1457"/>
        <end position="1469"/>
    </location>
</feature>
<feature type="compositionally biased region" description="Gly residues" evidence="8">
    <location>
        <begin position="310"/>
        <end position="321"/>
    </location>
</feature>
<dbReference type="GO" id="GO:0000166">
    <property type="term" value="F:nucleotide binding"/>
    <property type="evidence" value="ECO:0007669"/>
    <property type="project" value="UniProtKB-KW"/>
</dbReference>
<feature type="compositionally biased region" description="Low complexity" evidence="8">
    <location>
        <begin position="347"/>
        <end position="368"/>
    </location>
</feature>
<dbReference type="CDD" id="cd07302">
    <property type="entry name" value="CHD"/>
    <property type="match status" value="1"/>
</dbReference>
<evidence type="ECO:0000256" key="3">
    <source>
        <dbReference type="ARBA" id="ARBA00022741"/>
    </source>
</evidence>
<comment type="subcellular location">
    <subcellularLocation>
        <location evidence="1">Membrane</location>
    </subcellularLocation>
</comment>
<keyword evidence="4" id="KW-1133">Transmembrane helix</keyword>
<feature type="compositionally biased region" description="Low complexity" evidence="8">
    <location>
        <begin position="1493"/>
        <end position="1526"/>
    </location>
</feature>
<keyword evidence="2" id="KW-0812">Transmembrane</keyword>
<dbReference type="GO" id="GO:0035556">
    <property type="term" value="P:intracellular signal transduction"/>
    <property type="evidence" value="ECO:0007669"/>
    <property type="project" value="InterPro"/>
</dbReference>
<dbReference type="GO" id="GO:0001653">
    <property type="term" value="F:peptide receptor activity"/>
    <property type="evidence" value="ECO:0007669"/>
    <property type="project" value="TreeGrafter"/>
</dbReference>
<evidence type="ECO:0000259" key="9">
    <source>
        <dbReference type="PROSITE" id="PS50125"/>
    </source>
</evidence>
<evidence type="ECO:0000256" key="5">
    <source>
        <dbReference type="ARBA" id="ARBA00023136"/>
    </source>
</evidence>
<evidence type="ECO:0000256" key="8">
    <source>
        <dbReference type="SAM" id="MobiDB-lite"/>
    </source>
</evidence>
<comment type="caution">
    <text evidence="10">The sequence shown here is derived from an EMBL/GenBank/DDBJ whole genome shotgun (WGS) entry which is preliminary data.</text>
</comment>
<dbReference type="Pfam" id="PF00211">
    <property type="entry name" value="Guanylate_cyc"/>
    <property type="match status" value="1"/>
</dbReference>
<feature type="region of interest" description="Disordered" evidence="8">
    <location>
        <begin position="1415"/>
        <end position="1581"/>
    </location>
</feature>
<dbReference type="PANTHER" id="PTHR11920">
    <property type="entry name" value="GUANYLYL CYCLASE"/>
    <property type="match status" value="1"/>
</dbReference>
<organism evidence="10 11">
    <name type="scientific">Chlamydomonas schloesseri</name>
    <dbReference type="NCBI Taxonomy" id="2026947"/>
    <lineage>
        <taxon>Eukaryota</taxon>
        <taxon>Viridiplantae</taxon>
        <taxon>Chlorophyta</taxon>
        <taxon>core chlorophytes</taxon>
        <taxon>Chlorophyceae</taxon>
        <taxon>CS clade</taxon>
        <taxon>Chlamydomonadales</taxon>
        <taxon>Chlamydomonadaceae</taxon>
        <taxon>Chlamydomonas</taxon>
    </lineage>
</organism>
<feature type="compositionally biased region" description="Gly residues" evidence="8">
    <location>
        <begin position="72"/>
        <end position="83"/>
    </location>
</feature>
<dbReference type="InterPro" id="IPR050401">
    <property type="entry name" value="Cyclic_nucleotide_synthase"/>
</dbReference>
<feature type="region of interest" description="Disordered" evidence="8">
    <location>
        <begin position="310"/>
        <end position="368"/>
    </location>
</feature>